<dbReference type="Proteomes" id="UP000225706">
    <property type="component" value="Unassembled WGS sequence"/>
</dbReference>
<protein>
    <recommendedName>
        <fullName evidence="2">Phospholipase A2-like domain-containing protein</fullName>
    </recommendedName>
</protein>
<comment type="caution">
    <text evidence="3">The sequence shown here is derived from an EMBL/GenBank/DDBJ whole genome shotgun (WGS) entry which is preliminary data.</text>
</comment>
<organism evidence="3 4">
    <name type="scientific">Stylophora pistillata</name>
    <name type="common">Smooth cauliflower coral</name>
    <dbReference type="NCBI Taxonomy" id="50429"/>
    <lineage>
        <taxon>Eukaryota</taxon>
        <taxon>Metazoa</taxon>
        <taxon>Cnidaria</taxon>
        <taxon>Anthozoa</taxon>
        <taxon>Hexacorallia</taxon>
        <taxon>Scleractinia</taxon>
        <taxon>Astrocoeniina</taxon>
        <taxon>Pocilloporidae</taxon>
        <taxon>Stylophora</taxon>
    </lineage>
</organism>
<proteinExistence type="predicted"/>
<feature type="domain" description="Phospholipase A2-like" evidence="2">
    <location>
        <begin position="50"/>
        <end position="127"/>
    </location>
</feature>
<dbReference type="GO" id="GO:0005198">
    <property type="term" value="F:structural molecule activity"/>
    <property type="evidence" value="ECO:0007669"/>
    <property type="project" value="InterPro"/>
</dbReference>
<evidence type="ECO:0000256" key="1">
    <source>
        <dbReference type="SAM" id="MobiDB-lite"/>
    </source>
</evidence>
<dbReference type="EMBL" id="LSMT01000511">
    <property type="protein sequence ID" value="PFX16888.1"/>
    <property type="molecule type" value="Genomic_DNA"/>
</dbReference>
<sequence>MGTRHQKRPRPQRRRRAKVGVGAKLGERGPPRQRAGKVDFQKWISKLGVEFHWPGYQYLGPGTKLAMRLKRDDPGINRLDRVAKQHDIDYCKAKSLPDQHTADRKVVAAIRRFSGKKTMLERVIDKIMSAKKKIRLKRRMASVNSKIDLCSFDVVSPVDIPAMDAHVATHLTASPLSSHPAEDSVKSLKELGADAPSPDPECAGQGQGQEPEQELGEEQEKERQRKREMDEKMKSYENLTEGKFEAHVCKV</sequence>
<feature type="region of interest" description="Disordered" evidence="1">
    <location>
        <begin position="174"/>
        <end position="239"/>
    </location>
</feature>
<keyword evidence="4" id="KW-1185">Reference proteome</keyword>
<accession>A0A2B4RKJ8</accession>
<feature type="compositionally biased region" description="Basic and acidic residues" evidence="1">
    <location>
        <begin position="25"/>
        <end position="34"/>
    </location>
</feature>
<feature type="compositionally biased region" description="Basic and acidic residues" evidence="1">
    <location>
        <begin position="218"/>
        <end position="239"/>
    </location>
</feature>
<name>A0A2B4RKJ8_STYPI</name>
<evidence type="ECO:0000313" key="4">
    <source>
        <dbReference type="Proteomes" id="UP000225706"/>
    </source>
</evidence>
<evidence type="ECO:0000259" key="2">
    <source>
        <dbReference type="Pfam" id="PF08398"/>
    </source>
</evidence>
<evidence type="ECO:0000313" key="3">
    <source>
        <dbReference type="EMBL" id="PFX16888.1"/>
    </source>
</evidence>
<reference evidence="4" key="1">
    <citation type="journal article" date="2017" name="bioRxiv">
        <title>Comparative analysis of the genomes of Stylophora pistillata and Acropora digitifera provides evidence for extensive differences between species of corals.</title>
        <authorList>
            <person name="Voolstra C.R."/>
            <person name="Li Y."/>
            <person name="Liew Y.J."/>
            <person name="Baumgarten S."/>
            <person name="Zoccola D."/>
            <person name="Flot J.-F."/>
            <person name="Tambutte S."/>
            <person name="Allemand D."/>
            <person name="Aranda M."/>
        </authorList>
    </citation>
    <scope>NUCLEOTIDE SEQUENCE [LARGE SCALE GENOMIC DNA]</scope>
</reference>
<feature type="compositionally biased region" description="Basic residues" evidence="1">
    <location>
        <begin position="1"/>
        <end position="18"/>
    </location>
</feature>
<dbReference type="AlphaFoldDB" id="A0A2B4RKJ8"/>
<feature type="region of interest" description="Disordered" evidence="1">
    <location>
        <begin position="1"/>
        <end position="34"/>
    </location>
</feature>
<dbReference type="InterPro" id="IPR013607">
    <property type="entry name" value="Phospholipase_A2-like"/>
</dbReference>
<feature type="compositionally biased region" description="Basic and acidic residues" evidence="1">
    <location>
        <begin position="180"/>
        <end position="192"/>
    </location>
</feature>
<gene>
    <name evidence="3" type="ORF">AWC38_SpisGene18820</name>
</gene>
<dbReference type="Pfam" id="PF08398">
    <property type="entry name" value="Phospholip_A2_4"/>
    <property type="match status" value="1"/>
</dbReference>